<dbReference type="InterPro" id="IPR055170">
    <property type="entry name" value="GFO_IDH_MocA-like_dom"/>
</dbReference>
<protein>
    <submittedName>
        <fullName evidence="3">Putative oxidoreductase YcjS</fullName>
        <ecNumber evidence="3">1.-.-.-</ecNumber>
    </submittedName>
</protein>
<keyword evidence="4" id="KW-1185">Reference proteome</keyword>
<evidence type="ECO:0000259" key="1">
    <source>
        <dbReference type="Pfam" id="PF01408"/>
    </source>
</evidence>
<evidence type="ECO:0000313" key="3">
    <source>
        <dbReference type="EMBL" id="AQQ70106.1"/>
    </source>
</evidence>
<organism evidence="3 4">
    <name type="scientific">Limihaloglobus sulfuriphilus</name>
    <dbReference type="NCBI Taxonomy" id="1851148"/>
    <lineage>
        <taxon>Bacteria</taxon>
        <taxon>Pseudomonadati</taxon>
        <taxon>Planctomycetota</taxon>
        <taxon>Phycisphaerae</taxon>
        <taxon>Sedimentisphaerales</taxon>
        <taxon>Sedimentisphaeraceae</taxon>
        <taxon>Limihaloglobus</taxon>
    </lineage>
</organism>
<dbReference type="EMBL" id="CP019646">
    <property type="protein sequence ID" value="AQQ70106.1"/>
    <property type="molecule type" value="Genomic_DNA"/>
</dbReference>
<dbReference type="STRING" id="1851148.SMSP2_00447"/>
<name>A0A1Q2MBM7_9BACT</name>
<dbReference type="Proteomes" id="UP000188181">
    <property type="component" value="Chromosome"/>
</dbReference>
<dbReference type="EC" id="1.-.-.-" evidence="3"/>
<dbReference type="InterPro" id="IPR036291">
    <property type="entry name" value="NAD(P)-bd_dom_sf"/>
</dbReference>
<dbReference type="Pfam" id="PF22725">
    <property type="entry name" value="GFO_IDH_MocA_C3"/>
    <property type="match status" value="1"/>
</dbReference>
<sequence length="335" mass="37381">MNKIRTAVIGAGKMGNFHSRVYTNLETCSLEAIADVNIRRAEELADKYQTRAVSDPKKLIGKVDAVTISAPTIYHLELAKLFIENGISVLIEKPLAASVEQGEEIVRLAKENDVVVAVGHSERCNPVVQAMKRLEIDPKFIEVNRVSPYPFRSTDIGVVLDVMIHDIDIILSLARSSVTRVDATGVNVIGEHEDVCNARIYFENGCVANVTASRLAFKTERKVRVFSRQAYLSLDFFRKEGLAVTAAGNINVIEWIREKQKQEDFDFSDVNWAELLTIEQLDIDDKEPLKVEQDAFIAAVKDRSKKPEVTGEDGLAALKCAHMILESIQSHKLMD</sequence>
<dbReference type="KEGG" id="pbas:SMSP2_00447"/>
<gene>
    <name evidence="3" type="primary">ycjS_3</name>
    <name evidence="3" type="ORF">SMSP2_00447</name>
</gene>
<dbReference type="RefSeq" id="WP_146682397.1">
    <property type="nucleotide sequence ID" value="NZ_CP019646.1"/>
</dbReference>
<dbReference type="Pfam" id="PF01408">
    <property type="entry name" value="GFO_IDH_MocA"/>
    <property type="match status" value="1"/>
</dbReference>
<dbReference type="GO" id="GO:0016491">
    <property type="term" value="F:oxidoreductase activity"/>
    <property type="evidence" value="ECO:0007669"/>
    <property type="project" value="UniProtKB-KW"/>
</dbReference>
<proteinExistence type="predicted"/>
<dbReference type="SUPFAM" id="SSF55347">
    <property type="entry name" value="Glyceraldehyde-3-phosphate dehydrogenase-like, C-terminal domain"/>
    <property type="match status" value="1"/>
</dbReference>
<feature type="domain" description="GFO/IDH/MocA-like oxidoreductase" evidence="2">
    <location>
        <begin position="155"/>
        <end position="227"/>
    </location>
</feature>
<dbReference type="GO" id="GO:0000166">
    <property type="term" value="F:nucleotide binding"/>
    <property type="evidence" value="ECO:0007669"/>
    <property type="project" value="InterPro"/>
</dbReference>
<feature type="domain" description="Gfo/Idh/MocA-like oxidoreductase N-terminal" evidence="1">
    <location>
        <begin position="4"/>
        <end position="120"/>
    </location>
</feature>
<dbReference type="PANTHER" id="PTHR43377">
    <property type="entry name" value="BILIVERDIN REDUCTASE A"/>
    <property type="match status" value="1"/>
</dbReference>
<reference evidence="4" key="1">
    <citation type="submission" date="2017-02" db="EMBL/GenBank/DDBJ databases">
        <title>Comparative genomics and description of representatives of a novel lineage of planctomycetes thriving in anoxic sediments.</title>
        <authorList>
            <person name="Spring S."/>
            <person name="Bunk B."/>
            <person name="Sproer C."/>
        </authorList>
    </citation>
    <scope>NUCLEOTIDE SEQUENCE [LARGE SCALE GENOMIC DNA]</scope>
    <source>
        <strain evidence="4">SM-Chi-D1</strain>
    </source>
</reference>
<dbReference type="PANTHER" id="PTHR43377:SF1">
    <property type="entry name" value="BILIVERDIN REDUCTASE A"/>
    <property type="match status" value="1"/>
</dbReference>
<evidence type="ECO:0000313" key="4">
    <source>
        <dbReference type="Proteomes" id="UP000188181"/>
    </source>
</evidence>
<dbReference type="InterPro" id="IPR051450">
    <property type="entry name" value="Gfo/Idh/MocA_Oxidoreductases"/>
</dbReference>
<dbReference type="Gene3D" id="3.30.360.10">
    <property type="entry name" value="Dihydrodipicolinate Reductase, domain 2"/>
    <property type="match status" value="1"/>
</dbReference>
<dbReference type="InterPro" id="IPR000683">
    <property type="entry name" value="Gfo/Idh/MocA-like_OxRdtase_N"/>
</dbReference>
<keyword evidence="3" id="KW-0560">Oxidoreductase</keyword>
<dbReference type="SUPFAM" id="SSF51735">
    <property type="entry name" value="NAD(P)-binding Rossmann-fold domains"/>
    <property type="match status" value="1"/>
</dbReference>
<evidence type="ECO:0000259" key="2">
    <source>
        <dbReference type="Pfam" id="PF22725"/>
    </source>
</evidence>
<accession>A0A1Q2MBM7</accession>
<dbReference type="AlphaFoldDB" id="A0A1Q2MBM7"/>
<dbReference type="OrthoDB" id="9815825at2"/>
<dbReference type="Gene3D" id="3.40.50.720">
    <property type="entry name" value="NAD(P)-binding Rossmann-like Domain"/>
    <property type="match status" value="1"/>
</dbReference>